<evidence type="ECO:0000256" key="1">
    <source>
        <dbReference type="RuleBase" id="RU363019"/>
    </source>
</evidence>
<gene>
    <name evidence="3" type="ORF">BN9_061100</name>
</gene>
<dbReference type="PRINTS" id="PR00153">
    <property type="entry name" value="CSAPPISMRASE"/>
</dbReference>
<organism evidence="3 4">
    <name type="scientific">Albugo candida</name>
    <dbReference type="NCBI Taxonomy" id="65357"/>
    <lineage>
        <taxon>Eukaryota</taxon>
        <taxon>Sar</taxon>
        <taxon>Stramenopiles</taxon>
        <taxon>Oomycota</taxon>
        <taxon>Peronosporomycetes</taxon>
        <taxon>Albuginales</taxon>
        <taxon>Albuginaceae</taxon>
        <taxon>Albugo</taxon>
    </lineage>
</organism>
<dbReference type="InterPro" id="IPR002130">
    <property type="entry name" value="Cyclophilin-type_PPIase_dom"/>
</dbReference>
<dbReference type="Gene3D" id="2.40.100.10">
    <property type="entry name" value="Cyclophilin-like"/>
    <property type="match status" value="1"/>
</dbReference>
<comment type="function">
    <text evidence="1">PPIases accelerate the folding of proteins. It catalyzes the cis-trans isomerization of proline imidic peptide bonds in oligopeptides.</text>
</comment>
<dbReference type="GO" id="GO:0006457">
    <property type="term" value="P:protein folding"/>
    <property type="evidence" value="ECO:0007669"/>
    <property type="project" value="TreeGrafter"/>
</dbReference>
<dbReference type="PANTHER" id="PTHR11071">
    <property type="entry name" value="PEPTIDYL-PROLYL CIS-TRANS ISOMERASE"/>
    <property type="match status" value="1"/>
</dbReference>
<dbReference type="GO" id="GO:0003755">
    <property type="term" value="F:peptidyl-prolyl cis-trans isomerase activity"/>
    <property type="evidence" value="ECO:0007669"/>
    <property type="project" value="UniProtKB-UniRule"/>
</dbReference>
<feature type="domain" description="PPIase cyclophilin-type" evidence="2">
    <location>
        <begin position="60"/>
        <end position="219"/>
    </location>
</feature>
<keyword evidence="1" id="KW-0413">Isomerase</keyword>
<reference evidence="3 4" key="1">
    <citation type="submission" date="2012-05" db="EMBL/GenBank/DDBJ databases">
        <title>Recombination and specialization in a pathogen metapopulation.</title>
        <authorList>
            <person name="Gardiner A."/>
            <person name="Kemen E."/>
            <person name="Schultz-Larsen T."/>
            <person name="MacLean D."/>
            <person name="Van Oosterhout C."/>
            <person name="Jones J.D.G."/>
        </authorList>
    </citation>
    <scope>NUCLEOTIDE SEQUENCE [LARGE SCALE GENOMIC DNA]</scope>
    <source>
        <strain evidence="3 4">Ac Nc2</strain>
    </source>
</reference>
<name>A0A024GEV8_9STRA</name>
<comment type="catalytic activity">
    <reaction evidence="1">
        <text>[protein]-peptidylproline (omega=180) = [protein]-peptidylproline (omega=0)</text>
        <dbReference type="Rhea" id="RHEA:16237"/>
        <dbReference type="Rhea" id="RHEA-COMP:10747"/>
        <dbReference type="Rhea" id="RHEA-COMP:10748"/>
        <dbReference type="ChEBI" id="CHEBI:83833"/>
        <dbReference type="ChEBI" id="CHEBI:83834"/>
        <dbReference type="EC" id="5.2.1.8"/>
    </reaction>
</comment>
<protein>
    <recommendedName>
        <fullName evidence="1">Peptidyl-prolyl cis-trans isomerase</fullName>
        <shortName evidence="1">PPIase</shortName>
        <ecNumber evidence="1">5.2.1.8</ecNumber>
    </recommendedName>
</protein>
<dbReference type="GO" id="GO:0016018">
    <property type="term" value="F:cyclosporin A binding"/>
    <property type="evidence" value="ECO:0007669"/>
    <property type="project" value="TreeGrafter"/>
</dbReference>
<dbReference type="AlphaFoldDB" id="A0A024GEV8"/>
<evidence type="ECO:0000313" key="3">
    <source>
        <dbReference type="EMBL" id="CCI45237.1"/>
    </source>
</evidence>
<dbReference type="InterPro" id="IPR029000">
    <property type="entry name" value="Cyclophilin-like_dom_sf"/>
</dbReference>
<evidence type="ECO:0000313" key="4">
    <source>
        <dbReference type="Proteomes" id="UP000053237"/>
    </source>
</evidence>
<dbReference type="OrthoDB" id="193499at2759"/>
<dbReference type="EC" id="5.2.1.8" evidence="1"/>
<dbReference type="InParanoid" id="A0A024GEV8"/>
<dbReference type="STRING" id="65357.A0A024GEV8"/>
<dbReference type="GO" id="GO:0005737">
    <property type="term" value="C:cytoplasm"/>
    <property type="evidence" value="ECO:0007669"/>
    <property type="project" value="TreeGrafter"/>
</dbReference>
<dbReference type="EMBL" id="CAIX01000093">
    <property type="protein sequence ID" value="CCI45237.1"/>
    <property type="molecule type" value="Genomic_DNA"/>
</dbReference>
<comment type="caution">
    <text evidence="3">The sequence shown here is derived from an EMBL/GenBank/DDBJ whole genome shotgun (WGS) entry which is preliminary data.</text>
</comment>
<comment type="similarity">
    <text evidence="1">Belongs to the cyclophilin-type PPIase family.</text>
</comment>
<keyword evidence="4" id="KW-1185">Reference proteome</keyword>
<dbReference type="Pfam" id="PF00160">
    <property type="entry name" value="Pro_isomerase"/>
    <property type="match status" value="1"/>
</dbReference>
<dbReference type="PANTHER" id="PTHR11071:SF561">
    <property type="entry name" value="PEPTIDYL-PROLYL CIS-TRANS ISOMERASE D-RELATED"/>
    <property type="match status" value="1"/>
</dbReference>
<dbReference type="Proteomes" id="UP000053237">
    <property type="component" value="Unassembled WGS sequence"/>
</dbReference>
<evidence type="ECO:0000259" key="2">
    <source>
        <dbReference type="PROSITE" id="PS50072"/>
    </source>
</evidence>
<sequence length="221" mass="24237">MTGFIRNELIRPTISSLRGGARGWGWYHRALKKIETKSQEKSIKYDAAVPSPRLPRPRAYLDISIGESELRRIVIELATDVVPKTAKNFINLCTDSPLGSYKRTNIHNVTKGVYVVAGDILNGNGTGGHAALVKGDRFFPDENFALQFSERGVVGMANGGVNRNASQFFVTLKPLPHLNGRNVAFGKIIEGLDNLKALESVYCIRGRPLSKITIGDCGLLE</sequence>
<dbReference type="PROSITE" id="PS50072">
    <property type="entry name" value="CSA_PPIASE_2"/>
    <property type="match status" value="1"/>
</dbReference>
<keyword evidence="1" id="KW-0697">Rotamase</keyword>
<proteinExistence type="inferred from homology"/>
<accession>A0A024GEV8</accession>
<dbReference type="SUPFAM" id="SSF50891">
    <property type="entry name" value="Cyclophilin-like"/>
    <property type="match status" value="1"/>
</dbReference>